<evidence type="ECO:0000256" key="4">
    <source>
        <dbReference type="ARBA" id="ARBA00023030"/>
    </source>
</evidence>
<dbReference type="OrthoDB" id="5987191at2759"/>
<dbReference type="Pfam" id="PF00019">
    <property type="entry name" value="TGF_beta"/>
    <property type="match status" value="1"/>
</dbReference>
<evidence type="ECO:0000313" key="9">
    <source>
        <dbReference type="EMBL" id="CAH1243078.1"/>
    </source>
</evidence>
<evidence type="ECO:0000259" key="8">
    <source>
        <dbReference type="PROSITE" id="PS51362"/>
    </source>
</evidence>
<dbReference type="Pfam" id="PF00688">
    <property type="entry name" value="TGFb_propeptide"/>
    <property type="match status" value="1"/>
</dbReference>
<dbReference type="CDD" id="cd19376">
    <property type="entry name" value="TGF_beta_GDF15"/>
    <property type="match status" value="1"/>
</dbReference>
<proteinExistence type="inferred from homology"/>
<keyword evidence="5" id="KW-1015">Disulfide bond</keyword>
<reference evidence="9" key="1">
    <citation type="submission" date="2022-01" db="EMBL/GenBank/DDBJ databases">
        <authorList>
            <person name="Braso-Vives M."/>
        </authorList>
    </citation>
    <scope>NUCLEOTIDE SEQUENCE</scope>
</reference>
<dbReference type="AlphaFoldDB" id="A0A8J9YWU5"/>
<evidence type="ECO:0000256" key="6">
    <source>
        <dbReference type="RuleBase" id="RU000354"/>
    </source>
</evidence>
<evidence type="ECO:0000256" key="5">
    <source>
        <dbReference type="ARBA" id="ARBA00023157"/>
    </source>
</evidence>
<keyword evidence="3" id="KW-0964">Secreted</keyword>
<dbReference type="InterPro" id="IPR015615">
    <property type="entry name" value="TGF-beta-rel"/>
</dbReference>
<dbReference type="Gene3D" id="2.60.120.970">
    <property type="match status" value="1"/>
</dbReference>
<dbReference type="InterPro" id="IPR001111">
    <property type="entry name" value="TGF-b_propeptide"/>
</dbReference>
<comment type="subcellular location">
    <subcellularLocation>
        <location evidence="1">Secreted</location>
    </subcellularLocation>
</comment>
<dbReference type="InterPro" id="IPR001839">
    <property type="entry name" value="TGF-b_C"/>
</dbReference>
<dbReference type="PANTHER" id="PTHR11848:SF302">
    <property type="entry name" value="TGF-BETA FAMILY PROFILE DOMAIN-CONTAINING PROTEIN"/>
    <property type="match status" value="1"/>
</dbReference>
<feature type="region of interest" description="Disordered" evidence="7">
    <location>
        <begin position="155"/>
        <end position="189"/>
    </location>
</feature>
<dbReference type="GO" id="GO:0008083">
    <property type="term" value="F:growth factor activity"/>
    <property type="evidence" value="ECO:0007669"/>
    <property type="project" value="UniProtKB-KW"/>
</dbReference>
<dbReference type="Gene3D" id="2.10.90.10">
    <property type="entry name" value="Cystine-knot cytokines"/>
    <property type="match status" value="1"/>
</dbReference>
<accession>A0A8J9YWU5</accession>
<dbReference type="PROSITE" id="PS00250">
    <property type="entry name" value="TGF_BETA_1"/>
    <property type="match status" value="1"/>
</dbReference>
<name>A0A8J9YWU5_BRALA</name>
<evidence type="ECO:0000313" key="10">
    <source>
        <dbReference type="Proteomes" id="UP000838412"/>
    </source>
</evidence>
<dbReference type="SUPFAM" id="SSF57501">
    <property type="entry name" value="Cystine-knot cytokines"/>
    <property type="match status" value="1"/>
</dbReference>
<evidence type="ECO:0000256" key="1">
    <source>
        <dbReference type="ARBA" id="ARBA00004613"/>
    </source>
</evidence>
<dbReference type="EMBL" id="OV696698">
    <property type="protein sequence ID" value="CAH1243078.1"/>
    <property type="molecule type" value="Genomic_DNA"/>
</dbReference>
<evidence type="ECO:0000256" key="3">
    <source>
        <dbReference type="ARBA" id="ARBA00022525"/>
    </source>
</evidence>
<protein>
    <submittedName>
        <fullName evidence="9">BMP4 protein</fullName>
    </submittedName>
</protein>
<dbReference type="Proteomes" id="UP000838412">
    <property type="component" value="Chromosome 13"/>
</dbReference>
<dbReference type="InterPro" id="IPR017948">
    <property type="entry name" value="TGFb_CS"/>
</dbReference>
<dbReference type="GO" id="GO:0005615">
    <property type="term" value="C:extracellular space"/>
    <property type="evidence" value="ECO:0007669"/>
    <property type="project" value="TreeGrafter"/>
</dbReference>
<dbReference type="GO" id="GO:0005125">
    <property type="term" value="F:cytokine activity"/>
    <property type="evidence" value="ECO:0007669"/>
    <property type="project" value="TreeGrafter"/>
</dbReference>
<keyword evidence="4 6" id="KW-0339">Growth factor</keyword>
<comment type="similarity">
    <text evidence="2 6">Belongs to the TGF-beta family.</text>
</comment>
<dbReference type="SMART" id="SM00204">
    <property type="entry name" value="TGFB"/>
    <property type="match status" value="1"/>
</dbReference>
<feature type="compositionally biased region" description="Basic and acidic residues" evidence="7">
    <location>
        <begin position="155"/>
        <end position="168"/>
    </location>
</feature>
<sequence>MLAPPHLVVVPECPTWAVCVSVHLVESMRARVSHTTKYCLFQKNTDFFSVIGAANFERRKAMLCRWLIFLTCLFASLSVAATNCCGKGAKNRRARAPRATSPEESLRDARLLAIQKVILKQLGYRRPPNVTRSQVTEAEKRKMLRLYEMSVEETSESRESVEHQEELSTAKTFHSFPVTGGPPQQVSTDDWEDSLHKVRLHFQLDFPQTHHRHRHLRVANAKLKLYKSEIFPENLVKSTDGLVTLSFYQLLEPPRTGKTTFKRLIESRMTSVLQTGWEKIDVTATVQSWMTSPEKNYGIEVVCEYEPLDDVMTFYGTNREGDSEVRRPSETDDLDVLVPRLIVLTQEVRSPLRERRSSEAEDCQVGDGETRCCRYPLYVNFTEIGWGDWIVAPEGFNAFYCNGACPYRYKSANTHSLIKSTLHHLNPASPQPCCVAKRLSPLSVLNYDDSEPPQLVVTPLNDIVVDQCACT</sequence>
<dbReference type="PROSITE" id="PS51362">
    <property type="entry name" value="TGF_BETA_2"/>
    <property type="match status" value="1"/>
</dbReference>
<gene>
    <name evidence="9" type="primary">BMP4</name>
    <name evidence="9" type="ORF">BLAG_LOCUS6194</name>
</gene>
<dbReference type="InterPro" id="IPR029034">
    <property type="entry name" value="Cystine-knot_cytokine"/>
</dbReference>
<evidence type="ECO:0000256" key="2">
    <source>
        <dbReference type="ARBA" id="ARBA00006656"/>
    </source>
</evidence>
<keyword evidence="10" id="KW-1185">Reference proteome</keyword>
<feature type="domain" description="TGF-beta family profile" evidence="8">
    <location>
        <begin position="353"/>
        <end position="471"/>
    </location>
</feature>
<organism evidence="9 10">
    <name type="scientific">Branchiostoma lanceolatum</name>
    <name type="common">Common lancelet</name>
    <name type="synonym">Amphioxus lanceolatum</name>
    <dbReference type="NCBI Taxonomy" id="7740"/>
    <lineage>
        <taxon>Eukaryota</taxon>
        <taxon>Metazoa</taxon>
        <taxon>Chordata</taxon>
        <taxon>Cephalochordata</taxon>
        <taxon>Leptocardii</taxon>
        <taxon>Amphioxiformes</taxon>
        <taxon>Branchiostomatidae</taxon>
        <taxon>Branchiostoma</taxon>
    </lineage>
</organism>
<dbReference type="PANTHER" id="PTHR11848">
    <property type="entry name" value="TGF-BETA FAMILY"/>
    <property type="match status" value="1"/>
</dbReference>
<evidence type="ECO:0000256" key="7">
    <source>
        <dbReference type="SAM" id="MobiDB-lite"/>
    </source>
</evidence>